<dbReference type="Gene3D" id="2.60.200.40">
    <property type="match status" value="1"/>
</dbReference>
<dbReference type="PANTHER" id="PTHR12358">
    <property type="entry name" value="SPHINGOSINE KINASE"/>
    <property type="match status" value="1"/>
</dbReference>
<dbReference type="InterPro" id="IPR050187">
    <property type="entry name" value="Lipid_Phosphate_FormReg"/>
</dbReference>
<keyword evidence="11" id="KW-0594">Phospholipid biosynthesis</keyword>
<dbReference type="Gene3D" id="3.40.50.10330">
    <property type="entry name" value="Probable inorganic polyphosphate/atp-NAD kinase, domain 1"/>
    <property type="match status" value="1"/>
</dbReference>
<dbReference type="GO" id="GO:0016301">
    <property type="term" value="F:kinase activity"/>
    <property type="evidence" value="ECO:0007669"/>
    <property type="project" value="UniProtKB-KW"/>
</dbReference>
<dbReference type="SMART" id="SM00046">
    <property type="entry name" value="DAGKc"/>
    <property type="match status" value="1"/>
</dbReference>
<proteinExistence type="inferred from homology"/>
<comment type="caution">
    <text evidence="14">The sequence shown here is derived from an EMBL/GenBank/DDBJ whole genome shotgun (WGS) entry which is preliminary data.</text>
</comment>
<comment type="similarity">
    <text evidence="2">Belongs to the diacylglycerol/lipid kinase family.</text>
</comment>
<feature type="domain" description="DAGKc" evidence="13">
    <location>
        <begin position="1"/>
        <end position="128"/>
    </location>
</feature>
<reference evidence="14 15" key="1">
    <citation type="submission" date="2019-07" db="EMBL/GenBank/DDBJ databases">
        <title>Whole genome shotgun sequence of Alkalibacillus haloalkaliphilus NBRC 103110.</title>
        <authorList>
            <person name="Hosoyama A."/>
            <person name="Uohara A."/>
            <person name="Ohji S."/>
            <person name="Ichikawa N."/>
        </authorList>
    </citation>
    <scope>NUCLEOTIDE SEQUENCE [LARGE SCALE GENOMIC DNA]</scope>
    <source>
        <strain evidence="14 15">NBRC 103110</strain>
    </source>
</reference>
<dbReference type="PANTHER" id="PTHR12358:SF106">
    <property type="entry name" value="LIPID KINASE YEGS"/>
    <property type="match status" value="1"/>
</dbReference>
<keyword evidence="9" id="KW-0460">Magnesium</keyword>
<dbReference type="AlphaFoldDB" id="A0A511W1U4"/>
<comment type="cofactor">
    <cofactor evidence="1">
        <name>Mg(2+)</name>
        <dbReference type="ChEBI" id="CHEBI:18420"/>
    </cofactor>
</comment>
<dbReference type="InterPro" id="IPR005218">
    <property type="entry name" value="Diacylglycerol/lipid_kinase"/>
</dbReference>
<evidence type="ECO:0000313" key="14">
    <source>
        <dbReference type="EMBL" id="GEN45070.1"/>
    </source>
</evidence>
<keyword evidence="6" id="KW-0547">Nucleotide-binding</keyword>
<evidence type="ECO:0000256" key="3">
    <source>
        <dbReference type="ARBA" id="ARBA00022516"/>
    </source>
</evidence>
<dbReference type="GO" id="GO:0005886">
    <property type="term" value="C:plasma membrane"/>
    <property type="evidence" value="ECO:0007669"/>
    <property type="project" value="TreeGrafter"/>
</dbReference>
<evidence type="ECO:0000256" key="9">
    <source>
        <dbReference type="ARBA" id="ARBA00022842"/>
    </source>
</evidence>
<evidence type="ECO:0000256" key="6">
    <source>
        <dbReference type="ARBA" id="ARBA00022741"/>
    </source>
</evidence>
<dbReference type="GO" id="GO:0005524">
    <property type="term" value="F:ATP binding"/>
    <property type="evidence" value="ECO:0007669"/>
    <property type="project" value="UniProtKB-KW"/>
</dbReference>
<evidence type="ECO:0000259" key="13">
    <source>
        <dbReference type="PROSITE" id="PS50146"/>
    </source>
</evidence>
<dbReference type="GO" id="GO:0046872">
    <property type="term" value="F:metal ion binding"/>
    <property type="evidence" value="ECO:0007669"/>
    <property type="project" value="UniProtKB-KW"/>
</dbReference>
<keyword evidence="8" id="KW-0067">ATP-binding</keyword>
<evidence type="ECO:0000256" key="2">
    <source>
        <dbReference type="ARBA" id="ARBA00005983"/>
    </source>
</evidence>
<dbReference type="Proteomes" id="UP000321440">
    <property type="component" value="Unassembled WGS sequence"/>
</dbReference>
<dbReference type="NCBIfam" id="TIGR00147">
    <property type="entry name" value="YegS/Rv2252/BmrU family lipid kinase"/>
    <property type="match status" value="1"/>
</dbReference>
<evidence type="ECO:0000313" key="15">
    <source>
        <dbReference type="Proteomes" id="UP000321440"/>
    </source>
</evidence>
<keyword evidence="7 14" id="KW-0418">Kinase</keyword>
<evidence type="ECO:0000256" key="8">
    <source>
        <dbReference type="ARBA" id="ARBA00022840"/>
    </source>
</evidence>
<keyword evidence="4" id="KW-0808">Transferase</keyword>
<dbReference type="Pfam" id="PF19279">
    <property type="entry name" value="YegS_C"/>
    <property type="match status" value="1"/>
</dbReference>
<keyword evidence="10" id="KW-0443">Lipid metabolism</keyword>
<evidence type="ECO:0000256" key="10">
    <source>
        <dbReference type="ARBA" id="ARBA00023098"/>
    </source>
</evidence>
<name>A0A511W1U4_9BACI</name>
<dbReference type="OrthoDB" id="9786026at2"/>
<dbReference type="Pfam" id="PF00781">
    <property type="entry name" value="DAGK_cat"/>
    <property type="match status" value="1"/>
</dbReference>
<organism evidence="14 15">
    <name type="scientific">Alkalibacillus haloalkaliphilus</name>
    <dbReference type="NCBI Taxonomy" id="94136"/>
    <lineage>
        <taxon>Bacteria</taxon>
        <taxon>Bacillati</taxon>
        <taxon>Bacillota</taxon>
        <taxon>Bacilli</taxon>
        <taxon>Bacillales</taxon>
        <taxon>Bacillaceae</taxon>
        <taxon>Alkalibacillus</taxon>
    </lineage>
</organism>
<dbReference type="SUPFAM" id="SSF111331">
    <property type="entry name" value="NAD kinase/diacylglycerol kinase-like"/>
    <property type="match status" value="1"/>
</dbReference>
<keyword evidence="3" id="KW-0444">Lipid biosynthesis</keyword>
<evidence type="ECO:0000256" key="12">
    <source>
        <dbReference type="ARBA" id="ARBA00023264"/>
    </source>
</evidence>
<keyword evidence="15" id="KW-1185">Reference proteome</keyword>
<evidence type="ECO:0000256" key="11">
    <source>
        <dbReference type="ARBA" id="ARBA00023209"/>
    </source>
</evidence>
<dbReference type="RefSeq" id="WP_146814700.1">
    <property type="nucleotide sequence ID" value="NZ_BJYA01000003.1"/>
</dbReference>
<protein>
    <submittedName>
        <fullName evidence="14">Diacylglycerol kinase</fullName>
    </submittedName>
</protein>
<dbReference type="PROSITE" id="PS50146">
    <property type="entry name" value="DAGK"/>
    <property type="match status" value="1"/>
</dbReference>
<dbReference type="InterPro" id="IPR045540">
    <property type="entry name" value="YegS/DAGK_C"/>
</dbReference>
<evidence type="ECO:0000256" key="1">
    <source>
        <dbReference type="ARBA" id="ARBA00001946"/>
    </source>
</evidence>
<gene>
    <name evidence="14" type="ORF">AHA02nite_08460</name>
</gene>
<sequence length="297" mass="32595">MYHFIVNTNSGSGRGFKRWVQIESILLERKIVYDVSFTKKPNHATQLVHDLAHDSPNVSAIIIVGGDGTVHEAINGLQNSNVPLGIIPAGSGNDFCRGMGIPLNCVEALERILKNEKKLIDVGHINNKVFATIAGIGFDGKIAAETSRSKLKKLCNVIKIGSIPYILAMLKVMLSYKPTDVNLRIDSKASSHENVWLIAIANTPFYAGGMKICPEARNNDDLFEVCIVKGISRWKLLRIFPSVFKGQHINHPAVRTYQGKNLIISSNNPMIAHGDGEIVGETPFNIKILPSSIYVLS</sequence>
<accession>A0A511W1U4</accession>
<evidence type="ECO:0000256" key="7">
    <source>
        <dbReference type="ARBA" id="ARBA00022777"/>
    </source>
</evidence>
<evidence type="ECO:0000256" key="4">
    <source>
        <dbReference type="ARBA" id="ARBA00022679"/>
    </source>
</evidence>
<dbReference type="InterPro" id="IPR017438">
    <property type="entry name" value="ATP-NAD_kinase_N"/>
</dbReference>
<dbReference type="InterPro" id="IPR016064">
    <property type="entry name" value="NAD/diacylglycerol_kinase_sf"/>
</dbReference>
<keyword evidence="5" id="KW-0479">Metal-binding</keyword>
<dbReference type="EMBL" id="BJYA01000003">
    <property type="protein sequence ID" value="GEN45070.1"/>
    <property type="molecule type" value="Genomic_DNA"/>
</dbReference>
<keyword evidence="12" id="KW-1208">Phospholipid metabolism</keyword>
<dbReference type="InterPro" id="IPR001206">
    <property type="entry name" value="Diacylglycerol_kinase_cat_dom"/>
</dbReference>
<dbReference type="GO" id="GO:0008654">
    <property type="term" value="P:phospholipid biosynthetic process"/>
    <property type="evidence" value="ECO:0007669"/>
    <property type="project" value="UniProtKB-KW"/>
</dbReference>
<evidence type="ECO:0000256" key="5">
    <source>
        <dbReference type="ARBA" id="ARBA00022723"/>
    </source>
</evidence>